<evidence type="ECO:0000313" key="2">
    <source>
        <dbReference type="Proteomes" id="UP001157502"/>
    </source>
</evidence>
<sequence>MAEMRTKLKDKYGRRQEKMEDVMRKITEDLKRANDTISWKPVGETGRYNHWEKLRGIQQYHWLLKKTLSIKKPINM</sequence>
<proteinExistence type="predicted"/>
<protein>
    <submittedName>
        <fullName evidence="1">Uncharacterized protein</fullName>
    </submittedName>
</protein>
<dbReference type="EMBL" id="CM055733">
    <property type="protein sequence ID" value="KAJ8010823.1"/>
    <property type="molecule type" value="Genomic_DNA"/>
</dbReference>
<organism evidence="1 2">
    <name type="scientific">Dallia pectoralis</name>
    <name type="common">Alaska blackfish</name>
    <dbReference type="NCBI Taxonomy" id="75939"/>
    <lineage>
        <taxon>Eukaryota</taxon>
        <taxon>Metazoa</taxon>
        <taxon>Chordata</taxon>
        <taxon>Craniata</taxon>
        <taxon>Vertebrata</taxon>
        <taxon>Euteleostomi</taxon>
        <taxon>Actinopterygii</taxon>
        <taxon>Neopterygii</taxon>
        <taxon>Teleostei</taxon>
        <taxon>Protacanthopterygii</taxon>
        <taxon>Esociformes</taxon>
        <taxon>Umbridae</taxon>
        <taxon>Dallia</taxon>
    </lineage>
</organism>
<dbReference type="Proteomes" id="UP001157502">
    <property type="component" value="Chromosome 6"/>
</dbReference>
<reference evidence="1" key="1">
    <citation type="submission" date="2021-05" db="EMBL/GenBank/DDBJ databases">
        <authorList>
            <person name="Pan Q."/>
            <person name="Jouanno E."/>
            <person name="Zahm M."/>
            <person name="Klopp C."/>
            <person name="Cabau C."/>
            <person name="Louis A."/>
            <person name="Berthelot C."/>
            <person name="Parey E."/>
            <person name="Roest Crollius H."/>
            <person name="Montfort J."/>
            <person name="Robinson-Rechavi M."/>
            <person name="Bouchez O."/>
            <person name="Lampietro C."/>
            <person name="Lopez Roques C."/>
            <person name="Donnadieu C."/>
            <person name="Postlethwait J."/>
            <person name="Bobe J."/>
            <person name="Dillon D."/>
            <person name="Chandos A."/>
            <person name="von Hippel F."/>
            <person name="Guiguen Y."/>
        </authorList>
    </citation>
    <scope>NUCLEOTIDE SEQUENCE</scope>
    <source>
        <strain evidence="1">YG-Jan2019</strain>
    </source>
</reference>
<evidence type="ECO:0000313" key="1">
    <source>
        <dbReference type="EMBL" id="KAJ8010823.1"/>
    </source>
</evidence>
<name>A0ACC2H5J5_DALPE</name>
<accession>A0ACC2H5J5</accession>
<gene>
    <name evidence="1" type="ORF">DPEC_G00079130</name>
</gene>
<keyword evidence="2" id="KW-1185">Reference proteome</keyword>
<comment type="caution">
    <text evidence="1">The sequence shown here is derived from an EMBL/GenBank/DDBJ whole genome shotgun (WGS) entry which is preliminary data.</text>
</comment>